<name>A0AAD2GXV7_9AGAR</name>
<protein>
    <recommendedName>
        <fullName evidence="16">Cytochrome P450</fullName>
    </recommendedName>
</protein>
<dbReference type="GO" id="GO:0016020">
    <property type="term" value="C:membrane"/>
    <property type="evidence" value="ECO:0007669"/>
    <property type="project" value="UniProtKB-SubCell"/>
</dbReference>
<evidence type="ECO:0000256" key="2">
    <source>
        <dbReference type="ARBA" id="ARBA00004370"/>
    </source>
</evidence>
<keyword evidence="15" id="KW-1185">Reference proteome</keyword>
<comment type="similarity">
    <text evidence="4">Belongs to the cytochrome P450 family.</text>
</comment>
<sequence>MASLAFLLSGACVLYLCCSLVLRRWRRISLAEVPGPEPVSWLLGNMPQLFGGQVGDAEFKWQEIYGGVVRIRAPFGEDTLLVTDPKALQYIYQTSGYRFHKQPERIELTRLISGRGLLWADGNDHKRHRKVMLPGFKSSEAKALVPLFFSCAAQIGTKWKDLIAQTPEQATVLNVTGWASRATLDAIGAAAFDYSFGAIENVDNPVGSAYNSLFTDTFASLSGVSLLALGVLQYVPRRMREFLVDHIPARGLKHIRYAARVTKRVARELVASKSAALLQGKGNRDIMSLLVKANASENEQTKLNEDELLSQMQTIIMAGHETTASTFSWAVLELARRPDIQARLRAEIRSMERVVRTHEAREFNSSDIEKMPYLEAFVKEVLRFHPVAFSNYRQSANDDVLPLSKPMTLTSGEVISELPIPRGMKVMISIAAYNRNKEIFGHDAHLFNPERWLNGSMRKPDTPVGVYANLLTFAGGLRTCIGWRFAYCISFCLDALIQTHAPIRSVLELHAFLIELVGTFDFSLTPEAMRIRREACVVMAPTVEGQRDKGTCLPLRVSIASREDS</sequence>
<dbReference type="PRINTS" id="PR00385">
    <property type="entry name" value="P450"/>
</dbReference>
<gene>
    <name evidence="14" type="ORF">MYCIT1_LOCUS7624</name>
</gene>
<proteinExistence type="inferred from homology"/>
<comment type="cofactor">
    <cofactor evidence="1 13">
        <name>heme</name>
        <dbReference type="ChEBI" id="CHEBI:30413"/>
    </cofactor>
</comment>
<keyword evidence="5 13" id="KW-0349">Heme</keyword>
<dbReference type="SUPFAM" id="SSF48264">
    <property type="entry name" value="Cytochrome P450"/>
    <property type="match status" value="1"/>
</dbReference>
<organism evidence="14 15">
    <name type="scientific">Mycena citricolor</name>
    <dbReference type="NCBI Taxonomy" id="2018698"/>
    <lineage>
        <taxon>Eukaryota</taxon>
        <taxon>Fungi</taxon>
        <taxon>Dikarya</taxon>
        <taxon>Basidiomycota</taxon>
        <taxon>Agaricomycotina</taxon>
        <taxon>Agaricomycetes</taxon>
        <taxon>Agaricomycetidae</taxon>
        <taxon>Agaricales</taxon>
        <taxon>Marasmiineae</taxon>
        <taxon>Mycenaceae</taxon>
        <taxon>Mycena</taxon>
    </lineage>
</organism>
<dbReference type="AlphaFoldDB" id="A0AAD2GXV7"/>
<comment type="caution">
    <text evidence="14">The sequence shown here is derived from an EMBL/GenBank/DDBJ whole genome shotgun (WGS) entry which is preliminary data.</text>
</comment>
<evidence type="ECO:0000256" key="3">
    <source>
        <dbReference type="ARBA" id="ARBA00004721"/>
    </source>
</evidence>
<dbReference type="GO" id="GO:0005506">
    <property type="term" value="F:iron ion binding"/>
    <property type="evidence" value="ECO:0007669"/>
    <property type="project" value="InterPro"/>
</dbReference>
<dbReference type="GO" id="GO:0016705">
    <property type="term" value="F:oxidoreductase activity, acting on paired donors, with incorporation or reduction of molecular oxygen"/>
    <property type="evidence" value="ECO:0007669"/>
    <property type="project" value="InterPro"/>
</dbReference>
<evidence type="ECO:0000256" key="12">
    <source>
        <dbReference type="ARBA" id="ARBA00023136"/>
    </source>
</evidence>
<evidence type="ECO:0000256" key="5">
    <source>
        <dbReference type="ARBA" id="ARBA00022617"/>
    </source>
</evidence>
<evidence type="ECO:0000256" key="7">
    <source>
        <dbReference type="ARBA" id="ARBA00022723"/>
    </source>
</evidence>
<evidence type="ECO:0000256" key="4">
    <source>
        <dbReference type="ARBA" id="ARBA00010617"/>
    </source>
</evidence>
<dbReference type="PANTHER" id="PTHR24305">
    <property type="entry name" value="CYTOCHROME P450"/>
    <property type="match status" value="1"/>
</dbReference>
<dbReference type="GO" id="GO:0004497">
    <property type="term" value="F:monooxygenase activity"/>
    <property type="evidence" value="ECO:0007669"/>
    <property type="project" value="UniProtKB-KW"/>
</dbReference>
<evidence type="ECO:0000256" key="8">
    <source>
        <dbReference type="ARBA" id="ARBA00022989"/>
    </source>
</evidence>
<feature type="binding site" description="axial binding residue" evidence="13">
    <location>
        <position position="480"/>
    </location>
    <ligand>
        <name>heme</name>
        <dbReference type="ChEBI" id="CHEBI:30413"/>
    </ligand>
    <ligandPart>
        <name>Fe</name>
        <dbReference type="ChEBI" id="CHEBI:18248"/>
    </ligandPart>
</feature>
<keyword evidence="10 13" id="KW-0408">Iron</keyword>
<dbReference type="Proteomes" id="UP001295794">
    <property type="component" value="Unassembled WGS sequence"/>
</dbReference>
<keyword evidence="12" id="KW-0472">Membrane</keyword>
<evidence type="ECO:0000256" key="9">
    <source>
        <dbReference type="ARBA" id="ARBA00023002"/>
    </source>
</evidence>
<accession>A0AAD2GXV7</accession>
<evidence type="ECO:0000256" key="11">
    <source>
        <dbReference type="ARBA" id="ARBA00023033"/>
    </source>
</evidence>
<dbReference type="PRINTS" id="PR00463">
    <property type="entry name" value="EP450I"/>
</dbReference>
<comment type="subcellular location">
    <subcellularLocation>
        <location evidence="2">Membrane</location>
    </subcellularLocation>
</comment>
<dbReference type="InterPro" id="IPR050121">
    <property type="entry name" value="Cytochrome_P450_monoxygenase"/>
</dbReference>
<dbReference type="CDD" id="cd11069">
    <property type="entry name" value="CYP_FUM15-like"/>
    <property type="match status" value="1"/>
</dbReference>
<keyword evidence="8" id="KW-1133">Transmembrane helix</keyword>
<comment type="pathway">
    <text evidence="3">Secondary metabolite biosynthesis; terpenoid biosynthesis.</text>
</comment>
<dbReference type="InterPro" id="IPR001128">
    <property type="entry name" value="Cyt_P450"/>
</dbReference>
<evidence type="ECO:0000256" key="10">
    <source>
        <dbReference type="ARBA" id="ARBA00023004"/>
    </source>
</evidence>
<evidence type="ECO:0000256" key="1">
    <source>
        <dbReference type="ARBA" id="ARBA00001971"/>
    </source>
</evidence>
<dbReference type="InterPro" id="IPR002401">
    <property type="entry name" value="Cyt_P450_E_grp-I"/>
</dbReference>
<keyword evidence="11" id="KW-0503">Monooxygenase</keyword>
<evidence type="ECO:0000256" key="13">
    <source>
        <dbReference type="PIRSR" id="PIRSR602401-1"/>
    </source>
</evidence>
<keyword evidence="9" id="KW-0560">Oxidoreductase</keyword>
<keyword evidence="6" id="KW-0812">Transmembrane</keyword>
<dbReference type="GO" id="GO:0020037">
    <property type="term" value="F:heme binding"/>
    <property type="evidence" value="ECO:0007669"/>
    <property type="project" value="InterPro"/>
</dbReference>
<dbReference type="Gene3D" id="1.10.630.10">
    <property type="entry name" value="Cytochrome P450"/>
    <property type="match status" value="1"/>
</dbReference>
<evidence type="ECO:0000256" key="6">
    <source>
        <dbReference type="ARBA" id="ARBA00022692"/>
    </source>
</evidence>
<dbReference type="EMBL" id="CAVNYO010000107">
    <property type="protein sequence ID" value="CAK5266099.1"/>
    <property type="molecule type" value="Genomic_DNA"/>
</dbReference>
<dbReference type="PANTHER" id="PTHR24305:SF166">
    <property type="entry name" value="CYTOCHROME P450 12A4, MITOCHONDRIAL-RELATED"/>
    <property type="match status" value="1"/>
</dbReference>
<reference evidence="14" key="1">
    <citation type="submission" date="2023-11" db="EMBL/GenBank/DDBJ databases">
        <authorList>
            <person name="De Vega J J."/>
            <person name="De Vega J J."/>
        </authorList>
    </citation>
    <scope>NUCLEOTIDE SEQUENCE</scope>
</reference>
<evidence type="ECO:0000313" key="14">
    <source>
        <dbReference type="EMBL" id="CAK5266099.1"/>
    </source>
</evidence>
<dbReference type="Pfam" id="PF00067">
    <property type="entry name" value="p450"/>
    <property type="match status" value="1"/>
</dbReference>
<evidence type="ECO:0008006" key="16">
    <source>
        <dbReference type="Google" id="ProtNLM"/>
    </source>
</evidence>
<evidence type="ECO:0000313" key="15">
    <source>
        <dbReference type="Proteomes" id="UP001295794"/>
    </source>
</evidence>
<dbReference type="InterPro" id="IPR036396">
    <property type="entry name" value="Cyt_P450_sf"/>
</dbReference>
<keyword evidence="7 13" id="KW-0479">Metal-binding</keyword>